<dbReference type="EMBL" id="MK250086">
    <property type="protein sequence ID" value="QDY51930.1"/>
    <property type="molecule type" value="Genomic_DNA"/>
</dbReference>
<proteinExistence type="inferred from homology"/>
<protein>
    <submittedName>
        <fullName evidence="14">Pyridoxal-dependent decarboxylase conserved domain protein</fullName>
    </submittedName>
</protein>
<dbReference type="InterPro" id="IPR015421">
    <property type="entry name" value="PyrdxlP-dep_Trfase_major"/>
</dbReference>
<evidence type="ECO:0000256" key="11">
    <source>
        <dbReference type="ARBA" id="ARBA00023136"/>
    </source>
</evidence>
<comment type="pathway">
    <text evidence="4">Sphingolipid metabolism.</text>
</comment>
<dbReference type="SUPFAM" id="SSF53383">
    <property type="entry name" value="PLP-dependent transferases"/>
    <property type="match status" value="1"/>
</dbReference>
<dbReference type="InterPro" id="IPR002129">
    <property type="entry name" value="PyrdxlP-dep_de-COase"/>
</dbReference>
<comment type="cofactor">
    <cofactor evidence="1">
        <name>pyridoxal 5'-phosphate</name>
        <dbReference type="ChEBI" id="CHEBI:597326"/>
    </cofactor>
</comment>
<dbReference type="InterPro" id="IPR015422">
    <property type="entry name" value="PyrdxlP-dep_Trfase_small"/>
</dbReference>
<dbReference type="Gene3D" id="3.90.1150.10">
    <property type="entry name" value="Aspartate Aminotransferase, domain 1"/>
    <property type="match status" value="1"/>
</dbReference>
<dbReference type="Gene3D" id="6.10.140.2150">
    <property type="match status" value="1"/>
</dbReference>
<dbReference type="GO" id="GO:0019752">
    <property type="term" value="P:carboxylic acid metabolic process"/>
    <property type="evidence" value="ECO:0007669"/>
    <property type="project" value="InterPro"/>
</dbReference>
<dbReference type="GO" id="GO:0008117">
    <property type="term" value="F:sphinganine-1-phosphate aldolase activity"/>
    <property type="evidence" value="ECO:0007669"/>
    <property type="project" value="TreeGrafter"/>
</dbReference>
<dbReference type="InterPro" id="IPR015424">
    <property type="entry name" value="PyrdxlP-dep_Trfase"/>
</dbReference>
<organism evidence="14">
    <name type="scientific">Mimiviridae sp. ChoanoV1</name>
    <dbReference type="NCBI Taxonomy" id="2596887"/>
    <lineage>
        <taxon>Viruses</taxon>
        <taxon>Varidnaviria</taxon>
        <taxon>Bamfordvirae</taxon>
        <taxon>Nucleocytoviricota</taxon>
        <taxon>Megaviricetes</taxon>
        <taxon>Imitervirales</taxon>
        <taxon>Schizomimiviridae</taxon>
    </lineage>
</organism>
<sequence length="536" mass="61537">MMFKEFFNIWNIFIPKCYSLINYNDIQNKLIYNKKSVFEILGYIYILQLSYKFIFYSSRNLKKLMWNNIKKIPLVNTKINDKVKEIIDNINLGFQNELTDLKFYKEIPIQGLKNNEIENQFKQMVLKKSNDYTKGTVSGATYSNNKDLDKLMALLFIYFNKSNPLHTNLYPSIRKMENELISFMINLFNGNDATCGVFTGGGTESILMACKTYREYGKSRGILKPEIIVSDTVHCAFNKACQYFNIKLVSIPCLKDGSFNLKLLEKFINNNTILIVGSIPSYSLGIIDPVPKLNDIAIKYNIPLHLDACIGSFLINFSGLNYDFTYPGVTSISADFHKYGHTPKGSSSILYKNKEIMKYQYFIDSKWSGGIYATTSMAGSRCGNIVALSWATLMYYGKIGYMENYEKIIEMNKFLVEKINDIDELFIYGEPKLSIIGVGSEKINISMLGDLLKKEGWDINMIQNPDGFHFCITSYHNLEVLEKFINDMKNIIENNELKKGSYSPCIYGTMKKINDIDIIDTVLENYLHSVNGICKF</sequence>
<keyword evidence="10" id="KW-0443">Lipid metabolism</keyword>
<comment type="pathway">
    <text evidence="3">Lipid metabolism; sphingolipid metabolism.</text>
</comment>
<keyword evidence="8" id="KW-0746">Sphingolipid metabolism</keyword>
<evidence type="ECO:0000256" key="6">
    <source>
        <dbReference type="ARBA" id="ARBA00022824"/>
    </source>
</evidence>
<keyword evidence="7" id="KW-0663">Pyridoxal phosphate</keyword>
<dbReference type="InterPro" id="IPR050477">
    <property type="entry name" value="GrpII_AminoAcid_Decarb"/>
</dbReference>
<evidence type="ECO:0000256" key="9">
    <source>
        <dbReference type="ARBA" id="ARBA00022989"/>
    </source>
</evidence>
<comment type="subcellular location">
    <subcellularLocation>
        <location evidence="2">Endoplasmic reticulum membrane</location>
        <topology evidence="2">Single-pass membrane protein</topology>
    </subcellularLocation>
</comment>
<evidence type="ECO:0000256" key="7">
    <source>
        <dbReference type="ARBA" id="ARBA00022898"/>
    </source>
</evidence>
<dbReference type="Gene3D" id="3.40.640.10">
    <property type="entry name" value="Type I PLP-dependent aspartate aminotransferase-like (Major domain)"/>
    <property type="match status" value="1"/>
</dbReference>
<dbReference type="Pfam" id="PF00282">
    <property type="entry name" value="Pyridoxal_deC"/>
    <property type="match status" value="1"/>
</dbReference>
<evidence type="ECO:0000256" key="3">
    <source>
        <dbReference type="ARBA" id="ARBA00004760"/>
    </source>
</evidence>
<accession>A0A5B8HXI9</accession>
<keyword evidence="6" id="KW-0256">Endoplasmic reticulum</keyword>
<dbReference type="GO" id="GO:0030170">
    <property type="term" value="F:pyridoxal phosphate binding"/>
    <property type="evidence" value="ECO:0007669"/>
    <property type="project" value="InterPro"/>
</dbReference>
<keyword evidence="5" id="KW-0812">Transmembrane</keyword>
<evidence type="ECO:0000256" key="13">
    <source>
        <dbReference type="ARBA" id="ARBA00038302"/>
    </source>
</evidence>
<keyword evidence="11" id="KW-0472">Membrane</keyword>
<gene>
    <name evidence="14" type="ORF">2_2</name>
</gene>
<evidence type="ECO:0000256" key="12">
    <source>
        <dbReference type="ARBA" id="ARBA00023239"/>
    </source>
</evidence>
<dbReference type="PANTHER" id="PTHR42735:SF6">
    <property type="entry name" value="SPHINGOSINE-1-PHOSPHATE LYASE 1"/>
    <property type="match status" value="1"/>
</dbReference>
<keyword evidence="9" id="KW-1133">Transmembrane helix</keyword>
<dbReference type="GO" id="GO:0016020">
    <property type="term" value="C:membrane"/>
    <property type="evidence" value="ECO:0007669"/>
    <property type="project" value="GOC"/>
</dbReference>
<evidence type="ECO:0000256" key="10">
    <source>
        <dbReference type="ARBA" id="ARBA00023098"/>
    </source>
</evidence>
<evidence type="ECO:0000256" key="8">
    <source>
        <dbReference type="ARBA" id="ARBA00022919"/>
    </source>
</evidence>
<evidence type="ECO:0000313" key="14">
    <source>
        <dbReference type="EMBL" id="QDY51930.1"/>
    </source>
</evidence>
<keyword evidence="12" id="KW-0456">Lyase</keyword>
<dbReference type="FunFam" id="3.40.640.10:FF:000020">
    <property type="entry name" value="sphingosine-1-phosphate lyase 1"/>
    <property type="match status" value="1"/>
</dbReference>
<dbReference type="GO" id="GO:0030149">
    <property type="term" value="P:sphingolipid catabolic process"/>
    <property type="evidence" value="ECO:0007669"/>
    <property type="project" value="TreeGrafter"/>
</dbReference>
<dbReference type="PANTHER" id="PTHR42735">
    <property type="match status" value="1"/>
</dbReference>
<evidence type="ECO:0000256" key="4">
    <source>
        <dbReference type="ARBA" id="ARBA00004991"/>
    </source>
</evidence>
<comment type="similarity">
    <text evidence="13">Belongs to the group II decarboxylase family. Sphingosine-1-phosphate lyase subfamily.</text>
</comment>
<reference evidence="14" key="1">
    <citation type="submission" date="2018-11" db="EMBL/GenBank/DDBJ databases">
        <title>A distinct lineage of giant viruses engineers rhodopsin photosystems in predatory marine eukaryotes.</title>
        <authorList>
            <person name="Needham D.M."/>
            <person name="Yoshizawa S."/>
            <person name="Hosaka T."/>
            <person name="Poirier C."/>
            <person name="Choi C.-J."/>
            <person name="Hehenberger E."/>
            <person name="Irwin N.A.T."/>
            <person name="Wilken S."/>
            <person name="Yung C.-M."/>
            <person name="Bachy C."/>
            <person name="Kurihara R."/>
            <person name="Nakajima Y."/>
            <person name="Kojima K."/>
            <person name="Kimura-Someya T."/>
            <person name="Leonard G."/>
            <person name="Malmstrom R.R."/>
            <person name="Mende D."/>
            <person name="Olson D.K."/>
            <person name="Sudo Y."/>
            <person name="Sudek S."/>
            <person name="Richards T.A."/>
            <person name="DeLong E.F."/>
            <person name="Keeling P.J."/>
            <person name="Santoro A.E."/>
            <person name="Shirouzu M."/>
            <person name="Iwasaki W."/>
            <person name="Worden A.Z."/>
        </authorList>
    </citation>
    <scope>NUCLEOTIDE SEQUENCE</scope>
</reference>
<evidence type="ECO:0000256" key="5">
    <source>
        <dbReference type="ARBA" id="ARBA00022692"/>
    </source>
</evidence>
<evidence type="ECO:0000256" key="2">
    <source>
        <dbReference type="ARBA" id="ARBA00004389"/>
    </source>
</evidence>
<name>A0A5B8HXI9_9VIRU</name>
<evidence type="ECO:0000256" key="1">
    <source>
        <dbReference type="ARBA" id="ARBA00001933"/>
    </source>
</evidence>